<reference evidence="3" key="1">
    <citation type="journal article" date="2011" name="Proc. Natl. Acad. Sci. U.S.A.">
        <title>Obligate biotrophy features unraveled by the genomic analysis of rust fungi.</title>
        <authorList>
            <person name="Duplessis S."/>
            <person name="Cuomo C.A."/>
            <person name="Lin Y.-C."/>
            <person name="Aerts A."/>
            <person name="Tisserant E."/>
            <person name="Veneault-Fourrey C."/>
            <person name="Joly D.L."/>
            <person name="Hacquard S."/>
            <person name="Amselem J."/>
            <person name="Cantarel B.L."/>
            <person name="Chiu R."/>
            <person name="Coutinho P.M."/>
            <person name="Feau N."/>
            <person name="Field M."/>
            <person name="Frey P."/>
            <person name="Gelhaye E."/>
            <person name="Goldberg J."/>
            <person name="Grabherr M.G."/>
            <person name="Kodira C.D."/>
            <person name="Kohler A."/>
            <person name="Kuees U."/>
            <person name="Lindquist E.A."/>
            <person name="Lucas S.M."/>
            <person name="Mago R."/>
            <person name="Mauceli E."/>
            <person name="Morin E."/>
            <person name="Murat C."/>
            <person name="Pangilinan J.L."/>
            <person name="Park R."/>
            <person name="Pearson M."/>
            <person name="Quesneville H."/>
            <person name="Rouhier N."/>
            <person name="Sakthikumar S."/>
            <person name="Salamov A.A."/>
            <person name="Schmutz J."/>
            <person name="Selles B."/>
            <person name="Shapiro H."/>
            <person name="Tanguay P."/>
            <person name="Tuskan G.A."/>
            <person name="Henrissat B."/>
            <person name="Van de Peer Y."/>
            <person name="Rouze P."/>
            <person name="Ellis J.G."/>
            <person name="Dodds P.N."/>
            <person name="Schein J.E."/>
            <person name="Zhong S."/>
            <person name="Hamelin R.C."/>
            <person name="Grigoriev I.V."/>
            <person name="Szabo L.J."/>
            <person name="Martin F."/>
        </authorList>
    </citation>
    <scope>NUCLEOTIDE SEQUENCE [LARGE SCALE GENOMIC DNA]</scope>
    <source>
        <strain evidence="3">98AG31 / pathotype 3-4-7</strain>
    </source>
</reference>
<feature type="compositionally biased region" description="Polar residues" evidence="1">
    <location>
        <begin position="47"/>
        <end position="77"/>
    </location>
</feature>
<feature type="region of interest" description="Disordered" evidence="1">
    <location>
        <begin position="344"/>
        <end position="384"/>
    </location>
</feature>
<dbReference type="KEGG" id="mlr:MELLADRAFT_63063"/>
<feature type="compositionally biased region" description="Basic and acidic residues" evidence="1">
    <location>
        <begin position="111"/>
        <end position="203"/>
    </location>
</feature>
<feature type="compositionally biased region" description="Low complexity" evidence="1">
    <location>
        <begin position="364"/>
        <end position="377"/>
    </location>
</feature>
<proteinExistence type="predicted"/>
<feature type="compositionally biased region" description="Basic and acidic residues" evidence="1">
    <location>
        <begin position="1"/>
        <end position="17"/>
    </location>
</feature>
<evidence type="ECO:0000256" key="1">
    <source>
        <dbReference type="SAM" id="MobiDB-lite"/>
    </source>
</evidence>
<feature type="compositionally biased region" description="Basic and acidic residues" evidence="1">
    <location>
        <begin position="348"/>
        <end position="361"/>
    </location>
</feature>
<evidence type="ECO:0000313" key="2">
    <source>
        <dbReference type="EMBL" id="EGG06847.1"/>
    </source>
</evidence>
<dbReference type="RefSeq" id="XP_007409807.1">
    <property type="nucleotide sequence ID" value="XM_007409745.1"/>
</dbReference>
<dbReference type="GeneID" id="18930019"/>
<sequence length="401" mass="46817">MNHEEFHQQIEGKLRDQIEEEEEGGLDKVGGEDTRKQDDMTRPIGNSKEQQTTDSQPTTVNTQASSNQEEPTSQVMTRQGKKRIEKGEEAIGVIKIKRGGKKGGGTGSGSKEAEAELKRREEEEKLERERVEEEQEQERKRREEERVQELVRQELGRRDREKKQEEERRFREKDRRREERRLEEEDRREEREERERQLAEARAGKKRVAGIILSDTDEEGDRQRKAHVHDAKSQAVERMRKRLEEELDAAYEARNRELYDELVEEKRKWELFQAGERGEKESTKSGLKEKDGEMADIGLRDEKVEKRAIRETAKKGEEMMLDNPYARDGTKRFIDPFDGSNWAGRQGAWDDPRATDNKTDFYKSSQSVSGEEVSEVSGTKEEDEVLVEEEILDSMEEVSMA</sequence>
<evidence type="ECO:0000313" key="3">
    <source>
        <dbReference type="Proteomes" id="UP000001072"/>
    </source>
</evidence>
<dbReference type="HOGENOM" id="CLU_687123_0_0_1"/>
<dbReference type="InParanoid" id="F4RL58"/>
<dbReference type="Proteomes" id="UP000001072">
    <property type="component" value="Unassembled WGS sequence"/>
</dbReference>
<feature type="region of interest" description="Disordered" evidence="1">
    <location>
        <begin position="1"/>
        <end position="233"/>
    </location>
</feature>
<feature type="compositionally biased region" description="Basic and acidic residues" evidence="1">
    <location>
        <begin position="25"/>
        <end position="41"/>
    </location>
</feature>
<feature type="region of interest" description="Disordered" evidence="1">
    <location>
        <begin position="320"/>
        <end position="339"/>
    </location>
</feature>
<dbReference type="EMBL" id="GL883106">
    <property type="protein sequence ID" value="EGG06847.1"/>
    <property type="molecule type" value="Genomic_DNA"/>
</dbReference>
<keyword evidence="3" id="KW-1185">Reference proteome</keyword>
<protein>
    <submittedName>
        <fullName evidence="2">Uncharacterized protein</fullName>
    </submittedName>
</protein>
<accession>F4RL58</accession>
<name>F4RL58_MELLP</name>
<organism evidence="3">
    <name type="scientific">Melampsora larici-populina (strain 98AG31 / pathotype 3-4-7)</name>
    <name type="common">Poplar leaf rust fungus</name>
    <dbReference type="NCBI Taxonomy" id="747676"/>
    <lineage>
        <taxon>Eukaryota</taxon>
        <taxon>Fungi</taxon>
        <taxon>Dikarya</taxon>
        <taxon>Basidiomycota</taxon>
        <taxon>Pucciniomycotina</taxon>
        <taxon>Pucciniomycetes</taxon>
        <taxon>Pucciniales</taxon>
        <taxon>Melampsoraceae</taxon>
        <taxon>Melampsora</taxon>
    </lineage>
</organism>
<dbReference type="VEuPathDB" id="FungiDB:MELLADRAFT_63063"/>
<gene>
    <name evidence="2" type="ORF">MELLADRAFT_63063</name>
</gene>
<dbReference type="AlphaFoldDB" id="F4RL58"/>